<dbReference type="AlphaFoldDB" id="A0A517YV98"/>
<gene>
    <name evidence="1" type="ORF">KS4_22230</name>
</gene>
<keyword evidence="2" id="KW-1185">Reference proteome</keyword>
<name>A0A517YV98_9BACT</name>
<sequence length="172" mass="18744">MLNTEHFFPALQSHIGSAPGKLFFVVSRRIRILPRAAAISSASDLTSSTYWSTRPTPRKTLIALPPDVSSVSTGLISPFVTFSQPHFYPDLIPLLRPFQLTHPPLIRRTSVIINNQHITIPSSPHALCVGHLVTTSQPSTSSPPPLQSLINSCHLESAHINRSGDSPVCITL</sequence>
<reference evidence="1 2" key="1">
    <citation type="submission" date="2019-02" db="EMBL/GenBank/DDBJ databases">
        <title>Deep-cultivation of Planctomycetes and their phenomic and genomic characterization uncovers novel biology.</title>
        <authorList>
            <person name="Wiegand S."/>
            <person name="Jogler M."/>
            <person name="Boedeker C."/>
            <person name="Pinto D."/>
            <person name="Vollmers J."/>
            <person name="Rivas-Marin E."/>
            <person name="Kohn T."/>
            <person name="Peeters S.H."/>
            <person name="Heuer A."/>
            <person name="Rast P."/>
            <person name="Oberbeckmann S."/>
            <person name="Bunk B."/>
            <person name="Jeske O."/>
            <person name="Meyerdierks A."/>
            <person name="Storesund J.E."/>
            <person name="Kallscheuer N."/>
            <person name="Luecker S."/>
            <person name="Lage O.M."/>
            <person name="Pohl T."/>
            <person name="Merkel B.J."/>
            <person name="Hornburger P."/>
            <person name="Mueller R.-W."/>
            <person name="Bruemmer F."/>
            <person name="Labrenz M."/>
            <person name="Spormann A.M."/>
            <person name="Op den Camp H."/>
            <person name="Overmann J."/>
            <person name="Amann R."/>
            <person name="Jetten M.S.M."/>
            <person name="Mascher T."/>
            <person name="Medema M.H."/>
            <person name="Devos D.P."/>
            <person name="Kaster A.-K."/>
            <person name="Ovreas L."/>
            <person name="Rohde M."/>
            <person name="Galperin M.Y."/>
            <person name="Jogler C."/>
        </authorList>
    </citation>
    <scope>NUCLEOTIDE SEQUENCE [LARGE SCALE GENOMIC DNA]</scope>
    <source>
        <strain evidence="1 2">KS4</strain>
    </source>
</reference>
<dbReference type="KEGG" id="pcor:KS4_22230"/>
<organism evidence="1 2">
    <name type="scientific">Poriferisphaera corsica</name>
    <dbReference type="NCBI Taxonomy" id="2528020"/>
    <lineage>
        <taxon>Bacteria</taxon>
        <taxon>Pseudomonadati</taxon>
        <taxon>Planctomycetota</taxon>
        <taxon>Phycisphaerae</taxon>
        <taxon>Phycisphaerales</taxon>
        <taxon>Phycisphaeraceae</taxon>
        <taxon>Poriferisphaera</taxon>
    </lineage>
</organism>
<evidence type="ECO:0000313" key="1">
    <source>
        <dbReference type="EMBL" id="QDU34161.1"/>
    </source>
</evidence>
<protein>
    <submittedName>
        <fullName evidence="1">Uncharacterized protein</fullName>
    </submittedName>
</protein>
<proteinExistence type="predicted"/>
<accession>A0A517YV98</accession>
<dbReference type="EMBL" id="CP036425">
    <property type="protein sequence ID" value="QDU34161.1"/>
    <property type="molecule type" value="Genomic_DNA"/>
</dbReference>
<dbReference type="Proteomes" id="UP000317369">
    <property type="component" value="Chromosome"/>
</dbReference>
<evidence type="ECO:0000313" key="2">
    <source>
        <dbReference type="Proteomes" id="UP000317369"/>
    </source>
</evidence>